<evidence type="ECO:0000259" key="2">
    <source>
        <dbReference type="PROSITE" id="PS50042"/>
    </source>
</evidence>
<dbReference type="PANTHER" id="PTHR10217">
    <property type="entry name" value="VOLTAGE AND LIGAND GATED POTASSIUM CHANNEL"/>
    <property type="match status" value="1"/>
</dbReference>
<feature type="compositionally biased region" description="Polar residues" evidence="1">
    <location>
        <begin position="218"/>
        <end position="234"/>
    </location>
</feature>
<feature type="domain" description="Cyclic nucleotide-binding" evidence="2">
    <location>
        <begin position="26"/>
        <end position="83"/>
    </location>
</feature>
<dbReference type="Proteomes" id="UP001159042">
    <property type="component" value="Unassembled WGS sequence"/>
</dbReference>
<dbReference type="PANTHER" id="PTHR10217:SF637">
    <property type="entry name" value="EAG-LIKE K[+] CHANNEL, ISOFORM A"/>
    <property type="match status" value="1"/>
</dbReference>
<dbReference type="CDD" id="cd00038">
    <property type="entry name" value="CAP_ED"/>
    <property type="match status" value="1"/>
</dbReference>
<dbReference type="InterPro" id="IPR000595">
    <property type="entry name" value="cNMP-bd_dom"/>
</dbReference>
<feature type="non-terminal residue" evidence="3">
    <location>
        <position position="326"/>
    </location>
</feature>
<name>A0AAV8VTR5_9CUCU</name>
<dbReference type="InterPro" id="IPR014710">
    <property type="entry name" value="RmlC-like_jellyroll"/>
</dbReference>
<keyword evidence="4" id="KW-1185">Reference proteome</keyword>
<dbReference type="GO" id="GO:0005249">
    <property type="term" value="F:voltage-gated potassium channel activity"/>
    <property type="evidence" value="ECO:0007669"/>
    <property type="project" value="TreeGrafter"/>
</dbReference>
<dbReference type="PROSITE" id="PS50042">
    <property type="entry name" value="CNMP_BINDING_3"/>
    <property type="match status" value="1"/>
</dbReference>
<dbReference type="EMBL" id="JANEYG010000032">
    <property type="protein sequence ID" value="KAJ8917619.1"/>
    <property type="molecule type" value="Genomic_DNA"/>
</dbReference>
<proteinExistence type="predicted"/>
<feature type="non-terminal residue" evidence="3">
    <location>
        <position position="1"/>
    </location>
</feature>
<dbReference type="GO" id="GO:0005886">
    <property type="term" value="C:plasma membrane"/>
    <property type="evidence" value="ECO:0007669"/>
    <property type="project" value="TreeGrafter"/>
</dbReference>
<gene>
    <name evidence="3" type="ORF">NQ315_000102</name>
</gene>
<sequence>TLKEFPEELRGDVSMHLHREILQLPIFEAASQGCLKLLSLHIRTNFCAPGEYLIHKGDALSYIYYICNGSMEVVQNNMVVAILEVAFWAVDHYALYKGKGDLVGSDINMHLQYSSNGPTNEGNRGGGSSDIIVKSSSDVRALTYCDLKCIHMQGLVDVLRLYPEYQQQFANDIQHDLTFNVREGYEAEAESDGNGMPSLTLPSISEDDENAHEEGETSPLSPNRSPIHAISNSPRHTKLNMRLQEFQDTITRRPRMGGIATNHLAMLRERVERQRSVVVSQKSKSNSLEDLNCELKNDVENTRNSVDRLDNQISTLHQDVATLSME</sequence>
<reference evidence="3 4" key="1">
    <citation type="journal article" date="2023" name="Insect Mol. Biol.">
        <title>Genome sequencing provides insights into the evolution of gene families encoding plant cell wall-degrading enzymes in longhorned beetles.</title>
        <authorList>
            <person name="Shin N.R."/>
            <person name="Okamura Y."/>
            <person name="Kirsch R."/>
            <person name="Pauchet Y."/>
        </authorList>
    </citation>
    <scope>NUCLEOTIDE SEQUENCE [LARGE SCALE GENOMIC DNA]</scope>
    <source>
        <strain evidence="3">EAD_L_NR</strain>
    </source>
</reference>
<comment type="caution">
    <text evidence="3">The sequence shown here is derived from an EMBL/GenBank/DDBJ whole genome shotgun (WGS) entry which is preliminary data.</text>
</comment>
<evidence type="ECO:0000313" key="3">
    <source>
        <dbReference type="EMBL" id="KAJ8917619.1"/>
    </source>
</evidence>
<evidence type="ECO:0000313" key="4">
    <source>
        <dbReference type="Proteomes" id="UP001159042"/>
    </source>
</evidence>
<dbReference type="AlphaFoldDB" id="A0AAV8VTR5"/>
<protein>
    <recommendedName>
        <fullName evidence="2">Cyclic nucleotide-binding domain-containing protein</fullName>
    </recommendedName>
</protein>
<accession>A0AAV8VTR5</accession>
<dbReference type="InterPro" id="IPR018490">
    <property type="entry name" value="cNMP-bd_dom_sf"/>
</dbReference>
<dbReference type="SUPFAM" id="SSF51206">
    <property type="entry name" value="cAMP-binding domain-like"/>
    <property type="match status" value="1"/>
</dbReference>
<dbReference type="SMART" id="SM00100">
    <property type="entry name" value="cNMP"/>
    <property type="match status" value="1"/>
</dbReference>
<feature type="region of interest" description="Disordered" evidence="1">
    <location>
        <begin position="186"/>
        <end position="237"/>
    </location>
</feature>
<dbReference type="FunFam" id="2.60.120.10:FF:000097">
    <property type="entry name" value="Eag-like K[+] channel, isoform B"/>
    <property type="match status" value="1"/>
</dbReference>
<dbReference type="InterPro" id="IPR050818">
    <property type="entry name" value="KCNH_animal-type"/>
</dbReference>
<dbReference type="Gene3D" id="2.60.120.10">
    <property type="entry name" value="Jelly Rolls"/>
    <property type="match status" value="1"/>
</dbReference>
<organism evidence="3 4">
    <name type="scientific">Exocentrus adspersus</name>
    <dbReference type="NCBI Taxonomy" id="1586481"/>
    <lineage>
        <taxon>Eukaryota</taxon>
        <taxon>Metazoa</taxon>
        <taxon>Ecdysozoa</taxon>
        <taxon>Arthropoda</taxon>
        <taxon>Hexapoda</taxon>
        <taxon>Insecta</taxon>
        <taxon>Pterygota</taxon>
        <taxon>Neoptera</taxon>
        <taxon>Endopterygota</taxon>
        <taxon>Coleoptera</taxon>
        <taxon>Polyphaga</taxon>
        <taxon>Cucujiformia</taxon>
        <taxon>Chrysomeloidea</taxon>
        <taxon>Cerambycidae</taxon>
        <taxon>Lamiinae</taxon>
        <taxon>Acanthocinini</taxon>
        <taxon>Exocentrus</taxon>
    </lineage>
</organism>
<dbReference type="GO" id="GO:0042391">
    <property type="term" value="P:regulation of membrane potential"/>
    <property type="evidence" value="ECO:0007669"/>
    <property type="project" value="TreeGrafter"/>
</dbReference>
<evidence type="ECO:0000256" key="1">
    <source>
        <dbReference type="SAM" id="MobiDB-lite"/>
    </source>
</evidence>